<dbReference type="EMBL" id="KQ086191">
    <property type="protein sequence ID" value="KLO06643.1"/>
    <property type="molecule type" value="Genomic_DNA"/>
</dbReference>
<evidence type="ECO:0000256" key="6">
    <source>
        <dbReference type="ARBA" id="ARBA00023136"/>
    </source>
</evidence>
<evidence type="ECO:0008006" key="9">
    <source>
        <dbReference type="Google" id="ProtNLM"/>
    </source>
</evidence>
<dbReference type="GO" id="GO:0005739">
    <property type="term" value="C:mitochondrion"/>
    <property type="evidence" value="ECO:0007669"/>
    <property type="project" value="UniProtKB-SubCell"/>
</dbReference>
<evidence type="ECO:0000256" key="5">
    <source>
        <dbReference type="ARBA" id="ARBA00023128"/>
    </source>
</evidence>
<keyword evidence="4" id="KW-0256">Endoplasmic reticulum</keyword>
<gene>
    <name evidence="7" type="ORF">SCHPADRAFT_837790</name>
</gene>
<dbReference type="Proteomes" id="UP000053477">
    <property type="component" value="Unassembled WGS sequence"/>
</dbReference>
<dbReference type="GO" id="GO:0016020">
    <property type="term" value="C:membrane"/>
    <property type="evidence" value="ECO:0007669"/>
    <property type="project" value="UniProtKB-SubCell"/>
</dbReference>
<evidence type="ECO:0000256" key="3">
    <source>
        <dbReference type="ARBA" id="ARBA00004370"/>
    </source>
</evidence>
<sequence length="109" mass="12342">NPIHSIIALHGMNGHAFSSFEYREDDYSFMWLRDALSKEIPGARVMVYGYDAHVASDVSVGRIRTFLYNILSMANSNFIQETNRPLILIGHALGGLVIKQVFRCRLNVN</sequence>
<reference evidence="7 8" key="1">
    <citation type="submission" date="2015-04" db="EMBL/GenBank/DDBJ databases">
        <title>Complete genome sequence of Schizopora paradoxa KUC8140, a cosmopolitan wood degrader in East Asia.</title>
        <authorList>
            <consortium name="DOE Joint Genome Institute"/>
            <person name="Min B."/>
            <person name="Park H."/>
            <person name="Jang Y."/>
            <person name="Kim J.-J."/>
            <person name="Kim K.H."/>
            <person name="Pangilinan J."/>
            <person name="Lipzen A."/>
            <person name="Riley R."/>
            <person name="Grigoriev I.V."/>
            <person name="Spatafora J.W."/>
            <person name="Choi I.-G."/>
        </authorList>
    </citation>
    <scope>NUCLEOTIDE SEQUENCE [LARGE SCALE GENOMIC DNA]</scope>
    <source>
        <strain evidence="7 8">KUC8140</strain>
    </source>
</reference>
<evidence type="ECO:0000313" key="8">
    <source>
        <dbReference type="Proteomes" id="UP000053477"/>
    </source>
</evidence>
<proteinExistence type="predicted"/>
<dbReference type="InParanoid" id="A0A0H2RAW2"/>
<evidence type="ECO:0000313" key="7">
    <source>
        <dbReference type="EMBL" id="KLO06643.1"/>
    </source>
</evidence>
<name>A0A0H2RAW2_9AGAM</name>
<dbReference type="PANTHER" id="PTHR48182">
    <property type="entry name" value="PROTEIN SERAC1"/>
    <property type="match status" value="1"/>
</dbReference>
<feature type="non-terminal residue" evidence="7">
    <location>
        <position position="1"/>
    </location>
</feature>
<comment type="subcellular location">
    <subcellularLocation>
        <location evidence="2">Endoplasmic reticulum</location>
    </subcellularLocation>
    <subcellularLocation>
        <location evidence="3">Membrane</location>
    </subcellularLocation>
    <subcellularLocation>
        <location evidence="1">Mitochondrion</location>
    </subcellularLocation>
</comment>
<dbReference type="InterPro" id="IPR052374">
    <property type="entry name" value="SERAC1"/>
</dbReference>
<dbReference type="GO" id="GO:0005783">
    <property type="term" value="C:endoplasmic reticulum"/>
    <property type="evidence" value="ECO:0007669"/>
    <property type="project" value="UniProtKB-SubCell"/>
</dbReference>
<dbReference type="InterPro" id="IPR029058">
    <property type="entry name" value="AB_hydrolase_fold"/>
</dbReference>
<dbReference type="AlphaFoldDB" id="A0A0H2RAW2"/>
<keyword evidence="5" id="KW-0496">Mitochondrion</keyword>
<evidence type="ECO:0000256" key="4">
    <source>
        <dbReference type="ARBA" id="ARBA00022824"/>
    </source>
</evidence>
<dbReference type="PANTHER" id="PTHR48182:SF2">
    <property type="entry name" value="PROTEIN SERAC1"/>
    <property type="match status" value="1"/>
</dbReference>
<dbReference type="SUPFAM" id="SSF53474">
    <property type="entry name" value="alpha/beta-Hydrolases"/>
    <property type="match status" value="1"/>
</dbReference>
<dbReference type="Gene3D" id="3.40.50.1820">
    <property type="entry name" value="alpha/beta hydrolase"/>
    <property type="match status" value="1"/>
</dbReference>
<dbReference type="OrthoDB" id="3246270at2759"/>
<protein>
    <recommendedName>
        <fullName evidence="9">GPI inositol-deacylase</fullName>
    </recommendedName>
</protein>
<accession>A0A0H2RAW2</accession>
<organism evidence="7 8">
    <name type="scientific">Schizopora paradoxa</name>
    <dbReference type="NCBI Taxonomy" id="27342"/>
    <lineage>
        <taxon>Eukaryota</taxon>
        <taxon>Fungi</taxon>
        <taxon>Dikarya</taxon>
        <taxon>Basidiomycota</taxon>
        <taxon>Agaricomycotina</taxon>
        <taxon>Agaricomycetes</taxon>
        <taxon>Hymenochaetales</taxon>
        <taxon>Schizoporaceae</taxon>
        <taxon>Schizopora</taxon>
    </lineage>
</organism>
<evidence type="ECO:0000256" key="2">
    <source>
        <dbReference type="ARBA" id="ARBA00004240"/>
    </source>
</evidence>
<evidence type="ECO:0000256" key="1">
    <source>
        <dbReference type="ARBA" id="ARBA00004173"/>
    </source>
</evidence>
<keyword evidence="8" id="KW-1185">Reference proteome</keyword>
<keyword evidence="6" id="KW-0472">Membrane</keyword>